<proteinExistence type="predicted"/>
<feature type="region of interest" description="Disordered" evidence="1">
    <location>
        <begin position="1"/>
        <end position="38"/>
    </location>
</feature>
<dbReference type="AlphaFoldDB" id="A0A6A4GLR1"/>
<accession>A0A6A4GLR1</accession>
<evidence type="ECO:0000313" key="3">
    <source>
        <dbReference type="Proteomes" id="UP000799118"/>
    </source>
</evidence>
<gene>
    <name evidence="2" type="ORF">BT96DRAFT_949227</name>
</gene>
<keyword evidence="3" id="KW-1185">Reference proteome</keyword>
<evidence type="ECO:0000256" key="1">
    <source>
        <dbReference type="SAM" id="MobiDB-lite"/>
    </source>
</evidence>
<organism evidence="2 3">
    <name type="scientific">Gymnopus androsaceus JB14</name>
    <dbReference type="NCBI Taxonomy" id="1447944"/>
    <lineage>
        <taxon>Eukaryota</taxon>
        <taxon>Fungi</taxon>
        <taxon>Dikarya</taxon>
        <taxon>Basidiomycota</taxon>
        <taxon>Agaricomycotina</taxon>
        <taxon>Agaricomycetes</taxon>
        <taxon>Agaricomycetidae</taxon>
        <taxon>Agaricales</taxon>
        <taxon>Marasmiineae</taxon>
        <taxon>Omphalotaceae</taxon>
        <taxon>Gymnopus</taxon>
    </lineage>
</organism>
<evidence type="ECO:0000313" key="2">
    <source>
        <dbReference type="EMBL" id="KAE9386280.1"/>
    </source>
</evidence>
<protein>
    <submittedName>
        <fullName evidence="2">Uncharacterized protein</fullName>
    </submittedName>
</protein>
<dbReference type="Proteomes" id="UP000799118">
    <property type="component" value="Unassembled WGS sequence"/>
</dbReference>
<dbReference type="OrthoDB" id="3057657at2759"/>
<dbReference type="EMBL" id="ML769894">
    <property type="protein sequence ID" value="KAE9386280.1"/>
    <property type="molecule type" value="Genomic_DNA"/>
</dbReference>
<name>A0A6A4GLR1_9AGAR</name>
<reference evidence="2" key="1">
    <citation type="journal article" date="2019" name="Environ. Microbiol.">
        <title>Fungal ecological strategies reflected in gene transcription - a case study of two litter decomposers.</title>
        <authorList>
            <person name="Barbi F."/>
            <person name="Kohler A."/>
            <person name="Barry K."/>
            <person name="Baskaran P."/>
            <person name="Daum C."/>
            <person name="Fauchery L."/>
            <person name="Ihrmark K."/>
            <person name="Kuo A."/>
            <person name="LaButti K."/>
            <person name="Lipzen A."/>
            <person name="Morin E."/>
            <person name="Grigoriev I.V."/>
            <person name="Henrissat B."/>
            <person name="Lindahl B."/>
            <person name="Martin F."/>
        </authorList>
    </citation>
    <scope>NUCLEOTIDE SEQUENCE</scope>
    <source>
        <strain evidence="2">JB14</strain>
    </source>
</reference>
<feature type="compositionally biased region" description="Polar residues" evidence="1">
    <location>
        <begin position="1"/>
        <end position="17"/>
    </location>
</feature>
<sequence>MDVDETSSGPGTPTPSITALPPPDLPSQQPAPIQTQTVDNGVWEIPPQCLSLAPDPDSPTLDVSSASSPIMLAGLLAAIKDTPILKDDKTFPQWEHTIQGVLIGAKLINHIIVSTPPEAIRKTVWNTPSYHPEVGEDALPQEIRAQEIWDSRDAVVVQVITNRLSKEAQGILPPALDYVTGMPSLWAQFCSHRQSMGLAILESKLRTTHIEGDKIPEWIVKWKSMVGCLQSAGYPIVWPTLLSTFAQLLPSSRPCSHIAHEIQKHIDHPELFPNKPLNYNAFHAYTSEVHAAYENDKHSKEL</sequence>